<feature type="transmembrane region" description="Helical" evidence="2">
    <location>
        <begin position="92"/>
        <end position="113"/>
    </location>
</feature>
<evidence type="ECO:0000313" key="3">
    <source>
        <dbReference type="EMBL" id="EDV29646.1"/>
    </source>
</evidence>
<keyword evidence="4" id="KW-1185">Reference proteome</keyword>
<evidence type="ECO:0000256" key="2">
    <source>
        <dbReference type="SAM" id="Phobius"/>
    </source>
</evidence>
<feature type="transmembrane region" description="Helical" evidence="2">
    <location>
        <begin position="125"/>
        <end position="146"/>
    </location>
</feature>
<keyword evidence="2" id="KW-0812">Transmembrane</keyword>
<feature type="transmembrane region" description="Helical" evidence="2">
    <location>
        <begin position="58"/>
        <end position="86"/>
    </location>
</feature>
<dbReference type="AlphaFoldDB" id="B3RM70"/>
<feature type="transmembrane region" description="Helical" evidence="2">
    <location>
        <begin position="182"/>
        <end position="203"/>
    </location>
</feature>
<dbReference type="PANTHER" id="PTHR19346:SF4">
    <property type="entry name" value="SUGAR PHOSPHATE TRANSPORTER DOMAIN-CONTAINING PROTEIN"/>
    <property type="match status" value="1"/>
</dbReference>
<dbReference type="Proteomes" id="UP000009022">
    <property type="component" value="Unassembled WGS sequence"/>
</dbReference>
<organism evidence="3 4">
    <name type="scientific">Trichoplax adhaerens</name>
    <name type="common">Trichoplax reptans</name>
    <dbReference type="NCBI Taxonomy" id="10228"/>
    <lineage>
        <taxon>Eukaryota</taxon>
        <taxon>Metazoa</taxon>
        <taxon>Placozoa</taxon>
        <taxon>Uniplacotomia</taxon>
        <taxon>Trichoplacea</taxon>
        <taxon>Trichoplacidae</taxon>
        <taxon>Trichoplax</taxon>
    </lineage>
</organism>
<dbReference type="PhylomeDB" id="B3RM70"/>
<feature type="transmembrane region" description="Helical" evidence="2">
    <location>
        <begin position="223"/>
        <end position="244"/>
    </location>
</feature>
<keyword evidence="2" id="KW-1133">Transmembrane helix</keyword>
<keyword evidence="2" id="KW-0472">Membrane</keyword>
<name>B3RM70_TRIAD</name>
<dbReference type="PANTHER" id="PTHR19346">
    <property type="entry name" value="SUGAR PHOSPHATE TRANSPORTER DOMAIN-CONTAINING PROTEIN"/>
    <property type="match status" value="1"/>
</dbReference>
<feature type="region of interest" description="Disordered" evidence="1">
    <location>
        <begin position="1"/>
        <end position="24"/>
    </location>
</feature>
<evidence type="ECO:0000256" key="1">
    <source>
        <dbReference type="SAM" id="MobiDB-lite"/>
    </source>
</evidence>
<sequence length="269" mass="29097">MEKKTQSSVLAENHTKSNSGRHPSMNSYDLAIELRNNDGLLREKQQLKISLSVKEATVGITVVILIAITFSLAGAVILSIIGVVLFTAADGFGTITIIGVILAVASSIISAFYRVSVKLIIGDRPLLQVSFLISIIGVLSLFLSWIPVIILSNTGVDINLWSTIPWGTLLVTITFNILNNFFLILGIAVTYPIFVSLGGLFGIPLNSIIDAVTRNLAFTEVKILGTILLIVAFAILLIPTGTAIKISQKFTNFILCKASRDLHDPQDYN</sequence>
<evidence type="ECO:0000313" key="4">
    <source>
        <dbReference type="Proteomes" id="UP000009022"/>
    </source>
</evidence>
<gene>
    <name evidence="3" type="ORF">TRIADDRAFT_52256</name>
</gene>
<reference evidence="3 4" key="1">
    <citation type="journal article" date="2008" name="Nature">
        <title>The Trichoplax genome and the nature of placozoans.</title>
        <authorList>
            <person name="Srivastava M."/>
            <person name="Begovic E."/>
            <person name="Chapman J."/>
            <person name="Putnam N.H."/>
            <person name="Hellsten U."/>
            <person name="Kawashima T."/>
            <person name="Kuo A."/>
            <person name="Mitros T."/>
            <person name="Salamov A."/>
            <person name="Carpenter M.L."/>
            <person name="Signorovitch A.Y."/>
            <person name="Moreno M.A."/>
            <person name="Kamm K."/>
            <person name="Grimwood J."/>
            <person name="Schmutz J."/>
            <person name="Shapiro H."/>
            <person name="Grigoriev I.V."/>
            <person name="Buss L.W."/>
            <person name="Schierwater B."/>
            <person name="Dellaporta S.L."/>
            <person name="Rokhsar D.S."/>
        </authorList>
    </citation>
    <scope>NUCLEOTIDE SEQUENCE [LARGE SCALE GENOMIC DNA]</scope>
    <source>
        <strain evidence="3 4">Grell-BS-1999</strain>
    </source>
</reference>
<dbReference type="eggNOG" id="KOG4314">
    <property type="taxonomic scope" value="Eukaryota"/>
</dbReference>
<accession>B3RM70</accession>
<dbReference type="CTD" id="6750062"/>
<protein>
    <submittedName>
        <fullName evidence="3">Uncharacterized protein</fullName>
    </submittedName>
</protein>
<feature type="transmembrane region" description="Helical" evidence="2">
    <location>
        <begin position="158"/>
        <end position="175"/>
    </location>
</feature>
<dbReference type="RefSeq" id="XP_002108848.1">
    <property type="nucleotide sequence ID" value="XM_002108812.1"/>
</dbReference>
<dbReference type="InParanoid" id="B3RM70"/>
<dbReference type="HOGENOM" id="CLU_1035589_0_0_1"/>
<dbReference type="InterPro" id="IPR026505">
    <property type="entry name" value="Solute_c_fam_35_mem_F3/F4"/>
</dbReference>
<proteinExistence type="predicted"/>
<dbReference type="GeneID" id="6750062"/>
<dbReference type="OrthoDB" id="10062838at2759"/>
<dbReference type="KEGG" id="tad:TRIADDRAFT_52256"/>
<dbReference type="EMBL" id="DS985241">
    <property type="protein sequence ID" value="EDV29646.1"/>
    <property type="molecule type" value="Genomic_DNA"/>
</dbReference>